<feature type="compositionally biased region" description="Basic and acidic residues" evidence="1">
    <location>
        <begin position="53"/>
        <end position="86"/>
    </location>
</feature>
<dbReference type="InterPro" id="IPR051465">
    <property type="entry name" value="Cell_Envelope_Struct_Comp"/>
</dbReference>
<dbReference type="PANTHER" id="PTHR43308">
    <property type="entry name" value="OUTER MEMBRANE PROTEIN ALPHA-RELATED"/>
    <property type="match status" value="1"/>
</dbReference>
<evidence type="ECO:0000313" key="4">
    <source>
        <dbReference type="EMBL" id="MBD2185734.1"/>
    </source>
</evidence>
<feature type="region of interest" description="Disordered" evidence="1">
    <location>
        <begin position="178"/>
        <end position="368"/>
    </location>
</feature>
<feature type="domain" description="SLH" evidence="3">
    <location>
        <begin position="725"/>
        <end position="789"/>
    </location>
</feature>
<dbReference type="Proteomes" id="UP000641646">
    <property type="component" value="Unassembled WGS sequence"/>
</dbReference>
<dbReference type="InterPro" id="IPR001119">
    <property type="entry name" value="SLH_dom"/>
</dbReference>
<feature type="region of interest" description="Disordered" evidence="1">
    <location>
        <begin position="800"/>
        <end position="822"/>
    </location>
</feature>
<dbReference type="PANTHER" id="PTHR43308:SF5">
    <property type="entry name" value="S-LAYER PROTEIN _ PEPTIDOGLYCAN ENDO-BETA-N-ACETYLGLUCOSAMINIDASE"/>
    <property type="match status" value="1"/>
</dbReference>
<feature type="compositionally biased region" description="Polar residues" evidence="1">
    <location>
        <begin position="205"/>
        <end position="216"/>
    </location>
</feature>
<evidence type="ECO:0000259" key="3">
    <source>
        <dbReference type="PROSITE" id="PS51272"/>
    </source>
</evidence>
<reference evidence="4" key="2">
    <citation type="submission" date="2020-08" db="EMBL/GenBank/DDBJ databases">
        <authorList>
            <person name="Chen M."/>
            <person name="Teng W."/>
            <person name="Zhao L."/>
            <person name="Hu C."/>
            <person name="Zhou Y."/>
            <person name="Han B."/>
            <person name="Song L."/>
            <person name="Shu W."/>
        </authorList>
    </citation>
    <scope>NUCLEOTIDE SEQUENCE</scope>
    <source>
        <strain evidence="4">FACHB-1375</strain>
    </source>
</reference>
<keyword evidence="2" id="KW-0732">Signal</keyword>
<feature type="compositionally biased region" description="Basic and acidic residues" evidence="1">
    <location>
        <begin position="807"/>
        <end position="822"/>
    </location>
</feature>
<dbReference type="PRINTS" id="PR01217">
    <property type="entry name" value="PRICHEXTENSN"/>
</dbReference>
<feature type="compositionally biased region" description="Low complexity" evidence="1">
    <location>
        <begin position="340"/>
        <end position="352"/>
    </location>
</feature>
<dbReference type="RefSeq" id="WP_190474325.1">
    <property type="nucleotide sequence ID" value="NZ_JACJPW010000139.1"/>
</dbReference>
<evidence type="ECO:0000256" key="2">
    <source>
        <dbReference type="SAM" id="SignalP"/>
    </source>
</evidence>
<feature type="chain" id="PRO_5037576319" evidence="2">
    <location>
        <begin position="24"/>
        <end position="822"/>
    </location>
</feature>
<dbReference type="AlphaFoldDB" id="A0A926VL36"/>
<organism evidence="4 5">
    <name type="scientific">Aerosakkonema funiforme FACHB-1375</name>
    <dbReference type="NCBI Taxonomy" id="2949571"/>
    <lineage>
        <taxon>Bacteria</taxon>
        <taxon>Bacillati</taxon>
        <taxon>Cyanobacteriota</taxon>
        <taxon>Cyanophyceae</taxon>
        <taxon>Oscillatoriophycideae</taxon>
        <taxon>Aerosakkonematales</taxon>
        <taxon>Aerosakkonemataceae</taxon>
        <taxon>Aerosakkonema</taxon>
    </lineage>
</organism>
<accession>A0A926VL36</accession>
<feature type="compositionally biased region" description="Polar residues" evidence="1">
    <location>
        <begin position="225"/>
        <end position="236"/>
    </location>
</feature>
<sequence length="822" mass="90448">MNKNFLAVLGKIVFAATSLGIWASAEVAIAYAASASTSPTNPAVAAQVLAEQPARREPARRREATPTREPARRREATPTREPARRREAVQNNFDLPEVITNGVLENLSQQTGMEISALRIVAAQQETWPDGCLGIASPGIVCSKALVPGWRVVVGSDRQSWVYRTNLTGSLIKLDPTASENVAATPPPPLPRASQPTRLPAPPSRRQTTASASGQSGEPLPPVELSQSEIPQSEGSTLIEEPAAALADANRSVQRRNEATPPRPQPPSRLEEPTPPRPQPPSRLEEPTPPRPQPVSRLEEPTPPRPQPVSRLEEPTPPRPQPPSRPEEPTPPRPQPVSRPPQQTTAIATPPRRTAPPPPRQNGTENRSGFSLMIRQPLETLPNPIARVSLKSKNGNNYAPERLIGDYRYRLDRRAQFRGGMNAGDRIVVRLYDNENRSIGYSEFELLSENAAVNLILPERPLLYRMVRTLYGIDADRDGNMDEGTSFYDYYTILTGTRPGEERVTFLNGVPNTSLTWFQVAGLPLPSRTSAYPASFGSGEYAVTNQAISIFRSDMPRVLTAAPGKESRITNVSNNSTYQVTRNSVSSRSPQDPPAPPPQLQVSFADVPSNHWARGFIAELARQEILQGFPDGLYRPNAPVTRAELASILRKAFDRNKIRDVVAFKDVPTNHWAYPAIREAYEMGFLETNSTQGFSPDQKVSRLDVLVALGRGLKYSAGGSVDSVLRVYRDASSIPRSDRDIIAAVTQRDMVVSYPNVNYLYPGRLATRAEVAALIYRALVSIGKAEEIVSPYVVVAESTPNNTQVREGSRSDRQRTNTRDRR</sequence>
<gene>
    <name evidence="4" type="ORF">H6G03_32520</name>
</gene>
<dbReference type="PROSITE" id="PS51272">
    <property type="entry name" value="SLH"/>
    <property type="match status" value="3"/>
</dbReference>
<dbReference type="Pfam" id="PF00395">
    <property type="entry name" value="SLH"/>
    <property type="match status" value="2"/>
</dbReference>
<feature type="domain" description="SLH" evidence="3">
    <location>
        <begin position="600"/>
        <end position="663"/>
    </location>
</feature>
<feature type="domain" description="SLH" evidence="3">
    <location>
        <begin position="664"/>
        <end position="723"/>
    </location>
</feature>
<name>A0A926VL36_9CYAN</name>
<proteinExistence type="predicted"/>
<comment type="caution">
    <text evidence="4">The sequence shown here is derived from an EMBL/GenBank/DDBJ whole genome shotgun (WGS) entry which is preliminary data.</text>
</comment>
<keyword evidence="5" id="KW-1185">Reference proteome</keyword>
<evidence type="ECO:0000256" key="1">
    <source>
        <dbReference type="SAM" id="MobiDB-lite"/>
    </source>
</evidence>
<reference evidence="4" key="1">
    <citation type="journal article" date="2015" name="ISME J.">
        <title>Draft Genome Sequence of Streptomyces incarnatus NRRL8089, which Produces the Nucleoside Antibiotic Sinefungin.</title>
        <authorList>
            <person name="Oshima K."/>
            <person name="Hattori M."/>
            <person name="Shimizu H."/>
            <person name="Fukuda K."/>
            <person name="Nemoto M."/>
            <person name="Inagaki K."/>
            <person name="Tamura T."/>
        </authorList>
    </citation>
    <scope>NUCLEOTIDE SEQUENCE</scope>
    <source>
        <strain evidence="4">FACHB-1375</strain>
    </source>
</reference>
<feature type="signal peptide" evidence="2">
    <location>
        <begin position="1"/>
        <end position="23"/>
    </location>
</feature>
<dbReference type="EMBL" id="JACJPW010000139">
    <property type="protein sequence ID" value="MBD2185734.1"/>
    <property type="molecule type" value="Genomic_DNA"/>
</dbReference>
<protein>
    <submittedName>
        <fullName evidence="4">S-layer homology domain-containing protein</fullName>
    </submittedName>
</protein>
<feature type="region of interest" description="Disordered" evidence="1">
    <location>
        <begin position="50"/>
        <end position="86"/>
    </location>
</feature>
<evidence type="ECO:0000313" key="5">
    <source>
        <dbReference type="Proteomes" id="UP000641646"/>
    </source>
</evidence>